<dbReference type="GO" id="GO:0046872">
    <property type="term" value="F:metal ion binding"/>
    <property type="evidence" value="ECO:0007669"/>
    <property type="project" value="UniProtKB-KW"/>
</dbReference>
<feature type="binding site" evidence="13">
    <location>
        <position position="183"/>
    </location>
    <ligand>
        <name>a divalent metal cation</name>
        <dbReference type="ChEBI" id="CHEBI:60240"/>
    </ligand>
</feature>
<evidence type="ECO:0000256" key="6">
    <source>
        <dbReference type="ARBA" id="ARBA00023015"/>
    </source>
</evidence>
<feature type="binding site" evidence="12">
    <location>
        <position position="154"/>
    </location>
    <ligand>
        <name>substrate</name>
    </ligand>
</feature>
<keyword evidence="4 10" id="KW-0378">Hydrolase</keyword>
<dbReference type="InterPro" id="IPR003084">
    <property type="entry name" value="HDAC_I/II"/>
</dbReference>
<evidence type="ECO:0000256" key="7">
    <source>
        <dbReference type="ARBA" id="ARBA00023163"/>
    </source>
</evidence>
<organism evidence="17 18">
    <name type="scientific">Adineta steineri</name>
    <dbReference type="NCBI Taxonomy" id="433720"/>
    <lineage>
        <taxon>Eukaryota</taxon>
        <taxon>Metazoa</taxon>
        <taxon>Spiralia</taxon>
        <taxon>Gnathifera</taxon>
        <taxon>Rotifera</taxon>
        <taxon>Eurotatoria</taxon>
        <taxon>Bdelloidea</taxon>
        <taxon>Adinetida</taxon>
        <taxon>Adinetidae</taxon>
        <taxon>Adineta</taxon>
    </lineage>
</organism>
<dbReference type="Proteomes" id="UP000663877">
    <property type="component" value="Unassembled WGS sequence"/>
</dbReference>
<reference evidence="17" key="1">
    <citation type="submission" date="2021-02" db="EMBL/GenBank/DDBJ databases">
        <authorList>
            <person name="Nowell W R."/>
        </authorList>
    </citation>
    <scope>NUCLEOTIDE SEQUENCE</scope>
</reference>
<evidence type="ECO:0000256" key="9">
    <source>
        <dbReference type="ARBA" id="ARBA00061569"/>
    </source>
</evidence>
<comment type="subcellular location">
    <subcellularLocation>
        <location evidence="1 10">Nucleus</location>
    </subcellularLocation>
</comment>
<evidence type="ECO:0000256" key="1">
    <source>
        <dbReference type="ARBA" id="ARBA00004123"/>
    </source>
</evidence>
<dbReference type="GO" id="GO:0016581">
    <property type="term" value="C:NuRD complex"/>
    <property type="evidence" value="ECO:0007669"/>
    <property type="project" value="TreeGrafter"/>
</dbReference>
<dbReference type="PRINTS" id="PR01271">
    <property type="entry name" value="HISDACETLASE"/>
</dbReference>
<evidence type="ECO:0000256" key="8">
    <source>
        <dbReference type="ARBA" id="ARBA00023242"/>
    </source>
</evidence>
<dbReference type="Pfam" id="PF00850">
    <property type="entry name" value="Hist_deacetyl"/>
    <property type="match status" value="1"/>
</dbReference>
<feature type="compositionally biased region" description="Basic and acidic residues" evidence="14">
    <location>
        <begin position="416"/>
        <end position="428"/>
    </location>
</feature>
<dbReference type="PRINTS" id="PR01270">
    <property type="entry name" value="HDASUPER"/>
</dbReference>
<dbReference type="SUPFAM" id="SSF52768">
    <property type="entry name" value="Arginase/deacetylase"/>
    <property type="match status" value="1"/>
</dbReference>
<gene>
    <name evidence="16" type="ORF">BJG266_LOCUS370</name>
    <name evidence="17" type="ORF">QVE165_LOCUS5889</name>
</gene>
<accession>A0A813UZI4</accession>
<keyword evidence="5 10" id="KW-0156">Chromatin regulator</keyword>
<proteinExistence type="inferred from homology"/>
<sequence length="539" mass="60622">MTTTPAPIGPHSRKKVSYYYDYDVGNYYYGQGHPMKPHRIRMAHNLILNYGLYRKMEIYRPHKAFADEMTRFHSDEYVKFIKNVRPDNIMEFNKQMQRFNVGEDCPVFEGVYEFCQISAGGSLAGAVKLNRKLTDIAINWAGGLHHAKKSEASGFCYINDIVLAILELLKYHQRVLYIDIDVHHGDGVEEAFYTTDRVMTVSFHKFGEYFPGTGDLRDIGAGRGKHYAVNFPLRDGIDDDTYETIFKPVMTKVMETYQPNAIVLQCGADSLTGDRLGCFNLTLKGHGKCVEFIKNLNLPLLLLGGGGYTIRNVARAWTNETAIALDQEISNDLPYNDYFEYYGPDFKLNINPSNMPNQNSAEYLDKIKIKLFDNLRMIPHVPGVQMQSIPDDFMDVDRGVDEDKDSNPNKRISQVQKDRRIVDERELSDSEDEDGDKRRNHSNARYISNKRKASSDSLNGITLNGNAKVLATDSVVNTTVTQITKTTEATVVVPSVNGNEMSTENSVLTTTTTTIVNGNVGTEAVTAPPKDGMDTSETS</sequence>
<dbReference type="EMBL" id="CAJNOI010000001">
    <property type="protein sequence ID" value="CAF0721880.1"/>
    <property type="molecule type" value="Genomic_DNA"/>
</dbReference>
<dbReference type="Gene3D" id="3.40.800.20">
    <property type="entry name" value="Histone deacetylase domain"/>
    <property type="match status" value="1"/>
</dbReference>
<protein>
    <recommendedName>
        <fullName evidence="2 10">Histone deacetylase</fullName>
        <ecNumber evidence="2 10">3.5.1.98</ecNumber>
    </recommendedName>
</protein>
<dbReference type="EC" id="3.5.1.98" evidence="2 10"/>
<dbReference type="PIRSF" id="PIRSF037913">
    <property type="entry name" value="His_deacetylse_1"/>
    <property type="match status" value="1"/>
</dbReference>
<keyword evidence="8 10" id="KW-0539">Nucleus</keyword>
<evidence type="ECO:0000256" key="4">
    <source>
        <dbReference type="ARBA" id="ARBA00022801"/>
    </source>
</evidence>
<evidence type="ECO:0000259" key="15">
    <source>
        <dbReference type="Pfam" id="PF00850"/>
    </source>
</evidence>
<comment type="catalytic activity">
    <reaction evidence="10">
        <text>N(6)-acetyl-L-lysyl-[histone] + H2O = L-lysyl-[histone] + acetate</text>
        <dbReference type="Rhea" id="RHEA:58196"/>
        <dbReference type="Rhea" id="RHEA-COMP:9845"/>
        <dbReference type="Rhea" id="RHEA-COMP:11338"/>
        <dbReference type="ChEBI" id="CHEBI:15377"/>
        <dbReference type="ChEBI" id="CHEBI:29969"/>
        <dbReference type="ChEBI" id="CHEBI:30089"/>
        <dbReference type="ChEBI" id="CHEBI:61930"/>
        <dbReference type="EC" id="3.5.1.98"/>
    </reaction>
</comment>
<dbReference type="GO" id="GO:0140297">
    <property type="term" value="F:DNA-binding transcription factor binding"/>
    <property type="evidence" value="ECO:0007669"/>
    <property type="project" value="UniProtKB-ARBA"/>
</dbReference>
<keyword evidence="18" id="KW-1185">Reference proteome</keyword>
<keyword evidence="3" id="KW-0678">Repressor</keyword>
<feature type="binding site" evidence="12">
    <location>
        <position position="104"/>
    </location>
    <ligand>
        <name>substrate</name>
    </ligand>
</feature>
<feature type="domain" description="Histone deacetylase" evidence="15">
    <location>
        <begin position="33"/>
        <end position="322"/>
    </location>
</feature>
<dbReference type="GO" id="GO:0031507">
    <property type="term" value="P:heterochromatin formation"/>
    <property type="evidence" value="ECO:0007669"/>
    <property type="project" value="TreeGrafter"/>
</dbReference>
<evidence type="ECO:0000313" key="18">
    <source>
        <dbReference type="Proteomes" id="UP000663832"/>
    </source>
</evidence>
<evidence type="ECO:0000256" key="12">
    <source>
        <dbReference type="PIRSR" id="PIRSR037913-2"/>
    </source>
</evidence>
<feature type="compositionally biased region" description="Basic residues" evidence="14">
    <location>
        <begin position="438"/>
        <end position="452"/>
    </location>
</feature>
<feature type="binding site" evidence="12">
    <location>
        <position position="308"/>
    </location>
    <ligand>
        <name>substrate</name>
    </ligand>
</feature>
<dbReference type="InterPro" id="IPR023696">
    <property type="entry name" value="Ureohydrolase_dom_sf"/>
</dbReference>
<evidence type="ECO:0000256" key="3">
    <source>
        <dbReference type="ARBA" id="ARBA00022491"/>
    </source>
</evidence>
<evidence type="ECO:0000256" key="11">
    <source>
        <dbReference type="PIRSR" id="PIRSR037913-1"/>
    </source>
</evidence>
<dbReference type="EMBL" id="CAJNOM010000024">
    <property type="protein sequence ID" value="CAF0832998.1"/>
    <property type="molecule type" value="Genomic_DNA"/>
</dbReference>
<comment type="similarity">
    <text evidence="9 10">Belongs to the histone deacetylase family. HD Type 1 subfamily.</text>
</comment>
<evidence type="ECO:0000313" key="16">
    <source>
        <dbReference type="EMBL" id="CAF0721880.1"/>
    </source>
</evidence>
<evidence type="ECO:0000313" key="17">
    <source>
        <dbReference type="EMBL" id="CAF0832998.1"/>
    </source>
</evidence>
<dbReference type="PANTHER" id="PTHR10625:SF10">
    <property type="entry name" value="HISTONE DEACETYLASE HDAC1"/>
    <property type="match status" value="1"/>
</dbReference>
<dbReference type="PANTHER" id="PTHR10625">
    <property type="entry name" value="HISTONE DEACETYLASE HDAC1-RELATED"/>
    <property type="match status" value="1"/>
</dbReference>
<evidence type="ECO:0000256" key="14">
    <source>
        <dbReference type="SAM" id="MobiDB-lite"/>
    </source>
</evidence>
<dbReference type="GO" id="GO:0141221">
    <property type="term" value="F:histone deacetylase activity, hydrolytic mechanism"/>
    <property type="evidence" value="ECO:0007669"/>
    <property type="project" value="UniProtKB-EC"/>
</dbReference>
<dbReference type="Proteomes" id="UP000663832">
    <property type="component" value="Unassembled WGS sequence"/>
</dbReference>
<dbReference type="GO" id="GO:0005737">
    <property type="term" value="C:cytoplasm"/>
    <property type="evidence" value="ECO:0007669"/>
    <property type="project" value="UniProtKB-ARBA"/>
</dbReference>
<evidence type="ECO:0000256" key="13">
    <source>
        <dbReference type="PIRSR" id="PIRSR037913-3"/>
    </source>
</evidence>
<dbReference type="InterPro" id="IPR037138">
    <property type="entry name" value="His_deacetylse_dom_sf"/>
</dbReference>
<feature type="region of interest" description="Disordered" evidence="14">
    <location>
        <begin position="388"/>
        <end position="457"/>
    </location>
</feature>
<keyword evidence="13" id="KW-0479">Metal-binding</keyword>
<dbReference type="InterPro" id="IPR023801">
    <property type="entry name" value="His_deacetylse_dom"/>
</dbReference>
<feature type="binding site" evidence="13">
    <location>
        <position position="181"/>
    </location>
    <ligand>
        <name>a divalent metal cation</name>
        <dbReference type="ChEBI" id="CHEBI:60240"/>
    </ligand>
</feature>
<feature type="active site" description="Proton acceptor" evidence="11">
    <location>
        <position position="146"/>
    </location>
</feature>
<evidence type="ECO:0000256" key="2">
    <source>
        <dbReference type="ARBA" id="ARBA00012111"/>
    </source>
</evidence>
<feature type="binding site" evidence="13">
    <location>
        <position position="269"/>
    </location>
    <ligand>
        <name>a divalent metal cation</name>
        <dbReference type="ChEBI" id="CHEBI:60240"/>
    </ligand>
</feature>
<name>A0A813UZI4_9BILA</name>
<dbReference type="InterPro" id="IPR000286">
    <property type="entry name" value="HDACs"/>
</dbReference>
<dbReference type="FunFam" id="3.40.800.20:FF:000003">
    <property type="entry name" value="Histone deacetylase"/>
    <property type="match status" value="1"/>
</dbReference>
<dbReference type="OrthoDB" id="1918432at2759"/>
<keyword evidence="7 10" id="KW-0804">Transcription</keyword>
<feature type="compositionally biased region" description="Basic and acidic residues" evidence="14">
    <location>
        <begin position="395"/>
        <end position="408"/>
    </location>
</feature>
<comment type="caution">
    <text evidence="17">The sequence shown here is derived from an EMBL/GenBank/DDBJ whole genome shotgun (WGS) entry which is preliminary data.</text>
</comment>
<evidence type="ECO:0000256" key="5">
    <source>
        <dbReference type="ARBA" id="ARBA00022853"/>
    </source>
</evidence>
<dbReference type="AlphaFoldDB" id="A0A813UZI4"/>
<keyword evidence="6 10" id="KW-0805">Transcription regulation</keyword>
<evidence type="ECO:0000256" key="10">
    <source>
        <dbReference type="PIRNR" id="PIRNR037913"/>
    </source>
</evidence>